<dbReference type="AlphaFoldDB" id="A0A0L7QNZ8"/>
<name>A0A0L7QNZ8_9HYME</name>
<gene>
    <name evidence="2" type="ORF">WH47_08712</name>
</gene>
<dbReference type="OrthoDB" id="7694872at2759"/>
<feature type="compositionally biased region" description="Low complexity" evidence="1">
    <location>
        <begin position="566"/>
        <end position="577"/>
    </location>
</feature>
<feature type="region of interest" description="Disordered" evidence="1">
    <location>
        <begin position="560"/>
        <end position="581"/>
    </location>
</feature>
<sequence>MLSDCYCQTCVPIERQREEIHSERSRVKSSRAKPETARSAKKILLTPAKVVADIQSENRISELPAALILSPETSAALEDVEKLIKDAKIQIKEISKSAGSGGCKRTSRSIYQGEASFEDETDQLLYIRERVTYKFEEANGWIDTICPTSKNEQFHEEEEEEEEEEDDVAMKFKRSVDLSAPKFRTSEDRYREFSRRRNFQIEQLQLLSGNKEKPRYNDEACASSLSGRRENEEENRRINSCSVQAGPSVDIKGELIRQNLESIHISPNPCFVQESQNVGTYVFYRDFFAENASPRRKEKFVRIVEETNGNNKNKTRSINGKQKKKRPKESKEMEVNDSSDFSQVSEKSEKIPERSGIVTTEDKEESTVVNVEKTVDKKESLTKNSDDKEDRSEDRSTEKSLRDVSNAKHEDKVIDQEAGDSTIKAASGNEQKQVRFGEQQTSKRENKKTHVDELPSEKEDGTVLKEDLKVSSKSVEPEGQNVLKDNTEELKRPSSSKTVEINDKYLVPLSTKKIEDKCAVDKKRHREIWGERRTEKNERYSVIDERFTSILKNYCDLEKKSRKNGNSNDTPSSIDSSDNSEESCDFYNLYEPLSMCPASFSTDNEFENDREISEEISKTINQQYLRDEAANLKLNAIEIEDGNFDYASFHKVLYSNILRDVLAEMKSTVRGESPFTEDEIRKIFNINEIAPLIMKSLLESLKSDPSNLENFEVFVKKLLTSNAASVQNIKAVETGKPNGESEKRNLQVEYPPNEVNVVAMKMIERDEEIVERKSITDVSESEQKVTVPAECSEDLLQSKEDENFSVEKISRVNSDVEIPSTDISTISTIESNKVKNLRNLSISKFMYLAKCMYLLCFRVLERNVIEYVAIRGRIIYTMFWFVFSRRSSNINEQSESIRW</sequence>
<evidence type="ECO:0000256" key="1">
    <source>
        <dbReference type="SAM" id="MobiDB-lite"/>
    </source>
</evidence>
<dbReference type="Proteomes" id="UP000053825">
    <property type="component" value="Unassembled WGS sequence"/>
</dbReference>
<organism evidence="2 3">
    <name type="scientific">Habropoda laboriosa</name>
    <dbReference type="NCBI Taxonomy" id="597456"/>
    <lineage>
        <taxon>Eukaryota</taxon>
        <taxon>Metazoa</taxon>
        <taxon>Ecdysozoa</taxon>
        <taxon>Arthropoda</taxon>
        <taxon>Hexapoda</taxon>
        <taxon>Insecta</taxon>
        <taxon>Pterygota</taxon>
        <taxon>Neoptera</taxon>
        <taxon>Endopterygota</taxon>
        <taxon>Hymenoptera</taxon>
        <taxon>Apocrita</taxon>
        <taxon>Aculeata</taxon>
        <taxon>Apoidea</taxon>
        <taxon>Anthophila</taxon>
        <taxon>Apidae</taxon>
        <taxon>Habropoda</taxon>
    </lineage>
</organism>
<feature type="region of interest" description="Disordered" evidence="1">
    <location>
        <begin position="303"/>
        <end position="462"/>
    </location>
</feature>
<feature type="compositionally biased region" description="Basic and acidic residues" evidence="1">
    <location>
        <begin position="373"/>
        <end position="415"/>
    </location>
</feature>
<dbReference type="EMBL" id="KQ414843">
    <property type="protein sequence ID" value="KOC60340.1"/>
    <property type="molecule type" value="Genomic_DNA"/>
</dbReference>
<evidence type="ECO:0000313" key="2">
    <source>
        <dbReference type="EMBL" id="KOC60340.1"/>
    </source>
</evidence>
<feature type="compositionally biased region" description="Basic and acidic residues" evidence="1">
    <location>
        <begin position="441"/>
        <end position="462"/>
    </location>
</feature>
<feature type="region of interest" description="Disordered" evidence="1">
    <location>
        <begin position="214"/>
        <end position="238"/>
    </location>
</feature>
<feature type="compositionally biased region" description="Basic and acidic residues" evidence="1">
    <location>
        <begin position="227"/>
        <end position="237"/>
    </location>
</feature>
<reference evidence="2 3" key="1">
    <citation type="submission" date="2015-07" db="EMBL/GenBank/DDBJ databases">
        <title>The genome of Habropoda laboriosa.</title>
        <authorList>
            <person name="Pan H."/>
            <person name="Kapheim K."/>
        </authorList>
    </citation>
    <scope>NUCLEOTIDE SEQUENCE [LARGE SCALE GENOMIC DNA]</scope>
    <source>
        <strain evidence="2">0110345459</strain>
    </source>
</reference>
<dbReference type="STRING" id="597456.A0A0L7QNZ8"/>
<proteinExistence type="predicted"/>
<protein>
    <submittedName>
        <fullName evidence="2">Uncharacterized protein</fullName>
    </submittedName>
</protein>
<feature type="compositionally biased region" description="Polar residues" evidence="1">
    <location>
        <begin position="307"/>
        <end position="320"/>
    </location>
</feature>
<keyword evidence="3" id="KW-1185">Reference proteome</keyword>
<evidence type="ECO:0000313" key="3">
    <source>
        <dbReference type="Proteomes" id="UP000053825"/>
    </source>
</evidence>
<feature type="compositionally biased region" description="Polar residues" evidence="1">
    <location>
        <begin position="336"/>
        <end position="345"/>
    </location>
</feature>
<accession>A0A0L7QNZ8</accession>